<dbReference type="Gene3D" id="3.90.1150.10">
    <property type="entry name" value="Aspartate Aminotransferase, domain 1"/>
    <property type="match status" value="1"/>
</dbReference>
<keyword evidence="4 7" id="KW-0808">Transferase</keyword>
<evidence type="ECO:0000313" key="7">
    <source>
        <dbReference type="EMBL" id="PZQ96088.1"/>
    </source>
</evidence>
<comment type="caution">
    <text evidence="7">The sequence shown here is derived from an EMBL/GenBank/DDBJ whole genome shotgun (WGS) entry which is preliminary data.</text>
</comment>
<dbReference type="PANTHER" id="PTHR43094:SF1">
    <property type="entry name" value="AMINOTRANSFERASE CLASS-III"/>
    <property type="match status" value="1"/>
</dbReference>
<accession>A0A2W5RZL1</accession>
<dbReference type="EMBL" id="QFQS01000004">
    <property type="protein sequence ID" value="PZQ96088.1"/>
    <property type="molecule type" value="Genomic_DNA"/>
</dbReference>
<dbReference type="GO" id="GO:0030170">
    <property type="term" value="F:pyridoxal phosphate binding"/>
    <property type="evidence" value="ECO:0007669"/>
    <property type="project" value="InterPro"/>
</dbReference>
<proteinExistence type="inferred from homology"/>
<evidence type="ECO:0000256" key="2">
    <source>
        <dbReference type="ARBA" id="ARBA00008954"/>
    </source>
</evidence>
<dbReference type="CDD" id="cd00610">
    <property type="entry name" value="OAT_like"/>
    <property type="match status" value="1"/>
</dbReference>
<gene>
    <name evidence="7" type="ORF">DI533_16705</name>
</gene>
<evidence type="ECO:0000256" key="4">
    <source>
        <dbReference type="ARBA" id="ARBA00022679"/>
    </source>
</evidence>
<dbReference type="PIRSF" id="PIRSF000521">
    <property type="entry name" value="Transaminase_4ab_Lys_Orn"/>
    <property type="match status" value="1"/>
</dbReference>
<keyword evidence="5 6" id="KW-0663">Pyridoxal phosphate</keyword>
<dbReference type="Pfam" id="PF00202">
    <property type="entry name" value="Aminotran_3"/>
    <property type="match status" value="1"/>
</dbReference>
<evidence type="ECO:0000256" key="3">
    <source>
        <dbReference type="ARBA" id="ARBA00022576"/>
    </source>
</evidence>
<dbReference type="InterPro" id="IPR005814">
    <property type="entry name" value="Aminotrans_3"/>
</dbReference>
<protein>
    <submittedName>
        <fullName evidence="7">Aminotransferase</fullName>
    </submittedName>
</protein>
<dbReference type="Proteomes" id="UP000248975">
    <property type="component" value="Unassembled WGS sequence"/>
</dbReference>
<dbReference type="InterPro" id="IPR049704">
    <property type="entry name" value="Aminotrans_3_PPA_site"/>
</dbReference>
<dbReference type="InterPro" id="IPR015422">
    <property type="entry name" value="PyrdxlP-dep_Trfase_small"/>
</dbReference>
<dbReference type="AlphaFoldDB" id="A0A2W5RZL1"/>
<dbReference type="InterPro" id="IPR015424">
    <property type="entry name" value="PyrdxlP-dep_Trfase"/>
</dbReference>
<organism evidence="7 8">
    <name type="scientific">Cereibacter sphaeroides</name>
    <name type="common">Rhodobacter sphaeroides</name>
    <dbReference type="NCBI Taxonomy" id="1063"/>
    <lineage>
        <taxon>Bacteria</taxon>
        <taxon>Pseudomonadati</taxon>
        <taxon>Pseudomonadota</taxon>
        <taxon>Alphaproteobacteria</taxon>
        <taxon>Rhodobacterales</taxon>
        <taxon>Paracoccaceae</taxon>
        <taxon>Cereibacter</taxon>
    </lineage>
</organism>
<reference evidence="7 8" key="1">
    <citation type="submission" date="2017-08" db="EMBL/GenBank/DDBJ databases">
        <title>Infants hospitalized years apart are colonized by the same room-sourced microbial strains.</title>
        <authorList>
            <person name="Brooks B."/>
            <person name="Olm M.R."/>
            <person name="Firek B.A."/>
            <person name="Baker R."/>
            <person name="Thomas B.C."/>
            <person name="Morowitz M.J."/>
            <person name="Banfield J.F."/>
        </authorList>
    </citation>
    <scope>NUCLEOTIDE SEQUENCE [LARGE SCALE GENOMIC DNA]</scope>
    <source>
        <strain evidence="7">S2_003_000_R2_11</strain>
    </source>
</reference>
<name>A0A2W5RZL1_CERSP</name>
<evidence type="ECO:0000256" key="5">
    <source>
        <dbReference type="ARBA" id="ARBA00022898"/>
    </source>
</evidence>
<dbReference type="PANTHER" id="PTHR43094">
    <property type="entry name" value="AMINOTRANSFERASE"/>
    <property type="match status" value="1"/>
</dbReference>
<dbReference type="FunFam" id="3.40.640.10:FF:000014">
    <property type="entry name" value="Adenosylmethionine-8-amino-7-oxononanoate aminotransferase, probable"/>
    <property type="match status" value="1"/>
</dbReference>
<keyword evidence="3 7" id="KW-0032">Aminotransferase</keyword>
<evidence type="ECO:0000256" key="6">
    <source>
        <dbReference type="RuleBase" id="RU003560"/>
    </source>
</evidence>
<comment type="cofactor">
    <cofactor evidence="1">
        <name>pyridoxal 5'-phosphate</name>
        <dbReference type="ChEBI" id="CHEBI:597326"/>
    </cofactor>
</comment>
<dbReference type="Gene3D" id="3.40.640.10">
    <property type="entry name" value="Type I PLP-dependent aspartate aminotransferase-like (Major domain)"/>
    <property type="match status" value="1"/>
</dbReference>
<dbReference type="NCBIfam" id="NF005447">
    <property type="entry name" value="PRK07036.1"/>
    <property type="match status" value="1"/>
</dbReference>
<comment type="similarity">
    <text evidence="2 6">Belongs to the class-III pyridoxal-phosphate-dependent aminotransferase family.</text>
</comment>
<evidence type="ECO:0000256" key="1">
    <source>
        <dbReference type="ARBA" id="ARBA00001933"/>
    </source>
</evidence>
<evidence type="ECO:0000313" key="8">
    <source>
        <dbReference type="Proteomes" id="UP000248975"/>
    </source>
</evidence>
<dbReference type="SUPFAM" id="SSF53383">
    <property type="entry name" value="PLP-dependent transferases"/>
    <property type="match status" value="1"/>
</dbReference>
<dbReference type="PROSITE" id="PS00600">
    <property type="entry name" value="AA_TRANSFER_CLASS_3"/>
    <property type="match status" value="1"/>
</dbReference>
<sequence>MVRSKEARMADGTAEAVRGHVLIPAQEMAKLGRSSQPVLTHAEGIYVYAEGGRRLIDGPAGMWCAQVGYGRREIVDAMAEQAMTLPYASPWYMATSPSARLAEKIATLTPGDLNRVFFTTGGSTAVDSALRFSEFYNNVLGRPQKKKIIVRFDGYHGSTALTAACTGRTGNWPNFDVATDRISFLSSPNPRHAGNRTQEAFLDDLVSEFENRIEELGPDTIAAFLAEPVLASGGVIIPPVGYHARFKAICEKHDILYISDEVVTAFGRCGEWFASEDVFGVTPDIITFAKGVTSGYVPLGGLAISEKVLARVSGDNAKGSWFTNGYTYTNHPVACAAALANIELMEREGVLDNARAMAEHFAAGLRSLIDLVGVADVRSVGLVGCVQCMLDPTQADGSDADKAFTKEIDERCFELGLIVRPLGDLCVVSPPLVITKAQIDDIIVILRQAIAEISAKHGLTEKAEAPAL</sequence>
<dbReference type="InterPro" id="IPR015421">
    <property type="entry name" value="PyrdxlP-dep_Trfase_major"/>
</dbReference>
<dbReference type="GO" id="GO:0008483">
    <property type="term" value="F:transaminase activity"/>
    <property type="evidence" value="ECO:0007669"/>
    <property type="project" value="UniProtKB-KW"/>
</dbReference>